<feature type="transmembrane region" description="Helical" evidence="1">
    <location>
        <begin position="76"/>
        <end position="93"/>
    </location>
</feature>
<dbReference type="VEuPathDB" id="FungiDB:BD410DRAFT_790491"/>
<keyword evidence="3" id="KW-1185">Reference proteome</keyword>
<keyword evidence="1" id="KW-1133">Transmembrane helix</keyword>
<protein>
    <submittedName>
        <fullName evidence="2">Uncharacterized protein</fullName>
    </submittedName>
</protein>
<feature type="transmembrane region" description="Helical" evidence="1">
    <location>
        <begin position="105"/>
        <end position="125"/>
    </location>
</feature>
<keyword evidence="1" id="KW-0472">Membrane</keyword>
<name>A0A4Y7Q089_9AGAM</name>
<dbReference type="AlphaFoldDB" id="A0A4Y7Q089"/>
<proteinExistence type="predicted"/>
<feature type="transmembrane region" description="Helical" evidence="1">
    <location>
        <begin position="7"/>
        <end position="32"/>
    </location>
</feature>
<feature type="transmembrane region" description="Helical" evidence="1">
    <location>
        <begin position="44"/>
        <end position="64"/>
    </location>
</feature>
<organism evidence="2 3">
    <name type="scientific">Rickenella mellea</name>
    <dbReference type="NCBI Taxonomy" id="50990"/>
    <lineage>
        <taxon>Eukaryota</taxon>
        <taxon>Fungi</taxon>
        <taxon>Dikarya</taxon>
        <taxon>Basidiomycota</taxon>
        <taxon>Agaricomycotina</taxon>
        <taxon>Agaricomycetes</taxon>
        <taxon>Hymenochaetales</taxon>
        <taxon>Rickenellaceae</taxon>
        <taxon>Rickenella</taxon>
    </lineage>
</organism>
<keyword evidence="1" id="KW-0812">Transmembrane</keyword>
<gene>
    <name evidence="2" type="ORF">BD410DRAFT_790491</name>
</gene>
<dbReference type="Proteomes" id="UP000294933">
    <property type="component" value="Unassembled WGS sequence"/>
</dbReference>
<reference evidence="2 3" key="1">
    <citation type="submission" date="2018-06" db="EMBL/GenBank/DDBJ databases">
        <title>A transcriptomic atlas of mushroom development highlights an independent origin of complex multicellularity.</title>
        <authorList>
            <consortium name="DOE Joint Genome Institute"/>
            <person name="Krizsan K."/>
            <person name="Almasi E."/>
            <person name="Merenyi Z."/>
            <person name="Sahu N."/>
            <person name="Viragh M."/>
            <person name="Koszo T."/>
            <person name="Mondo S."/>
            <person name="Kiss B."/>
            <person name="Balint B."/>
            <person name="Kues U."/>
            <person name="Barry K."/>
            <person name="Hegedus J.C."/>
            <person name="Henrissat B."/>
            <person name="Johnson J."/>
            <person name="Lipzen A."/>
            <person name="Ohm R."/>
            <person name="Nagy I."/>
            <person name="Pangilinan J."/>
            <person name="Yan J."/>
            <person name="Xiong Y."/>
            <person name="Grigoriev I.V."/>
            <person name="Hibbett D.S."/>
            <person name="Nagy L.G."/>
        </authorList>
    </citation>
    <scope>NUCLEOTIDE SEQUENCE [LARGE SCALE GENOMIC DNA]</scope>
    <source>
        <strain evidence="2 3">SZMC22713</strain>
    </source>
</reference>
<dbReference type="EMBL" id="ML170185">
    <property type="protein sequence ID" value="TDL20815.1"/>
    <property type="molecule type" value="Genomic_DNA"/>
</dbReference>
<accession>A0A4Y7Q089</accession>
<evidence type="ECO:0000313" key="2">
    <source>
        <dbReference type="EMBL" id="TDL20815.1"/>
    </source>
</evidence>
<sequence length="191" mass="21475">MTIADTVVAASLSLLKMVNFFVVFALHIIPALPLMMEAHYYPSLWSDGATAVSFLLSIAITFPLRLKTFGDHAHAVWVGFIYCVIPFVVATWIRLPTLTHPVPSWFIAVLIVLGIIVLYIAESVFHRFVSFYNPRLGSFEIFHIVLWTVWRVVDGAIGGCFGEGVEGSQHNVRGQPLCRRKNLCLVCRRKE</sequence>
<evidence type="ECO:0000313" key="3">
    <source>
        <dbReference type="Proteomes" id="UP000294933"/>
    </source>
</evidence>
<evidence type="ECO:0000256" key="1">
    <source>
        <dbReference type="SAM" id="Phobius"/>
    </source>
</evidence>